<feature type="non-terminal residue" evidence="14">
    <location>
        <position position="1"/>
    </location>
</feature>
<keyword evidence="6" id="KW-0862">Zinc</keyword>
<keyword evidence="7" id="KW-0805">Transcription regulation</keyword>
<evidence type="ECO:0000256" key="2">
    <source>
        <dbReference type="ARBA" id="ARBA00006991"/>
    </source>
</evidence>
<evidence type="ECO:0000313" key="13">
    <source>
        <dbReference type="EMBL" id="NXU36873.1"/>
    </source>
</evidence>
<accession>A0A7L3KAW0</accession>
<dbReference type="AlphaFoldDB" id="A0A7L3KAW0"/>
<organism evidence="14 15">
    <name type="scientific">Drymodes brunneopygia</name>
    <dbReference type="NCBI Taxonomy" id="626378"/>
    <lineage>
        <taxon>Eukaryota</taxon>
        <taxon>Metazoa</taxon>
        <taxon>Chordata</taxon>
        <taxon>Craniata</taxon>
        <taxon>Vertebrata</taxon>
        <taxon>Euteleostomi</taxon>
        <taxon>Archelosauria</taxon>
        <taxon>Archosauria</taxon>
        <taxon>Dinosauria</taxon>
        <taxon>Saurischia</taxon>
        <taxon>Theropoda</taxon>
        <taxon>Coelurosauria</taxon>
        <taxon>Aves</taxon>
        <taxon>Neognathae</taxon>
        <taxon>Neoaves</taxon>
        <taxon>Telluraves</taxon>
        <taxon>Australaves</taxon>
        <taxon>Passeriformes</taxon>
        <taxon>Petroicidae</taxon>
        <taxon>Drymodes</taxon>
    </lineage>
</organism>
<evidence type="ECO:0000313" key="15">
    <source>
        <dbReference type="Proteomes" id="UP000525319"/>
    </source>
</evidence>
<keyword evidence="3" id="KW-0479">Metal-binding</keyword>
<evidence type="ECO:0000256" key="11">
    <source>
        <dbReference type="PROSITE-ProRule" id="PRU00042"/>
    </source>
</evidence>
<dbReference type="OrthoDB" id="9439903at2759"/>
<dbReference type="PROSITE" id="PS00028">
    <property type="entry name" value="ZINC_FINGER_C2H2_1"/>
    <property type="match status" value="1"/>
</dbReference>
<dbReference type="GO" id="GO:0001817">
    <property type="term" value="P:regulation of cytokine production"/>
    <property type="evidence" value="ECO:0007669"/>
    <property type="project" value="TreeGrafter"/>
</dbReference>
<comment type="caution">
    <text evidence="14">The sequence shown here is derived from an EMBL/GenBank/DDBJ whole genome shotgun (WGS) entry which is preliminary data.</text>
</comment>
<dbReference type="Proteomes" id="UP000525319">
    <property type="component" value="Unassembled WGS sequence"/>
</dbReference>
<dbReference type="SUPFAM" id="SSF57667">
    <property type="entry name" value="beta-beta-alpha zinc fingers"/>
    <property type="match status" value="1"/>
</dbReference>
<evidence type="ECO:0000256" key="4">
    <source>
        <dbReference type="ARBA" id="ARBA00022737"/>
    </source>
</evidence>
<evidence type="ECO:0000256" key="3">
    <source>
        <dbReference type="ARBA" id="ARBA00022723"/>
    </source>
</evidence>
<evidence type="ECO:0000256" key="6">
    <source>
        <dbReference type="ARBA" id="ARBA00022833"/>
    </source>
</evidence>
<gene>
    <name evidence="14" type="primary">Znf845_1</name>
    <name evidence="13" type="synonym">Znf845_0</name>
    <name evidence="14" type="ORF">DRYBRU_R15066</name>
    <name evidence="13" type="ORF">DRYBRU_R15353</name>
</gene>
<evidence type="ECO:0000256" key="1">
    <source>
        <dbReference type="ARBA" id="ARBA00004123"/>
    </source>
</evidence>
<sequence length="77" mass="8887">QLHNWEKLYKCSECGKTFTNKSYLNKHGKIHTGEGPYECGQCGKSFREIQPDGPREDPHGRTALLVWGVWEELQPEL</sequence>
<dbReference type="PANTHER" id="PTHR24399:SF54">
    <property type="entry name" value="GASTRULA ZINC FINGER PROTEIN XLCGF26.1-LIKE-RELATED"/>
    <property type="match status" value="1"/>
</dbReference>
<dbReference type="InterPro" id="IPR013087">
    <property type="entry name" value="Znf_C2H2_type"/>
</dbReference>
<protein>
    <submittedName>
        <fullName evidence="14">ZN845 protein</fullName>
    </submittedName>
</protein>
<evidence type="ECO:0000256" key="8">
    <source>
        <dbReference type="ARBA" id="ARBA00023125"/>
    </source>
</evidence>
<keyword evidence="10" id="KW-0539">Nucleus</keyword>
<feature type="non-terminal residue" evidence="14">
    <location>
        <position position="77"/>
    </location>
</feature>
<reference evidence="14 15" key="1">
    <citation type="submission" date="2019-09" db="EMBL/GenBank/DDBJ databases">
        <title>Bird 10,000 Genomes (B10K) Project - Family phase.</title>
        <authorList>
            <person name="Zhang G."/>
        </authorList>
    </citation>
    <scope>NUCLEOTIDE SEQUENCE [LARGE SCALE GENOMIC DNA]</scope>
    <source>
        <strain evidence="14">B10K-DU-030-03</strain>
    </source>
</reference>
<keyword evidence="15" id="KW-1185">Reference proteome</keyword>
<dbReference type="PROSITE" id="PS50157">
    <property type="entry name" value="ZINC_FINGER_C2H2_2"/>
    <property type="match status" value="1"/>
</dbReference>
<dbReference type="PANTHER" id="PTHR24399">
    <property type="entry name" value="ZINC FINGER AND BTB DOMAIN-CONTAINING"/>
    <property type="match status" value="1"/>
</dbReference>
<dbReference type="GO" id="GO:0005654">
    <property type="term" value="C:nucleoplasm"/>
    <property type="evidence" value="ECO:0007669"/>
    <property type="project" value="TreeGrafter"/>
</dbReference>
<evidence type="ECO:0000256" key="5">
    <source>
        <dbReference type="ARBA" id="ARBA00022771"/>
    </source>
</evidence>
<dbReference type="FunFam" id="3.30.160.60:FF:001011">
    <property type="entry name" value="Zinc finger protein 793"/>
    <property type="match status" value="1"/>
</dbReference>
<comment type="similarity">
    <text evidence="2">Belongs to the krueppel C2H2-type zinc-finger protein family.</text>
</comment>
<dbReference type="EMBL" id="VZTZ01013206">
    <property type="protein sequence ID" value="NXU36873.1"/>
    <property type="molecule type" value="Genomic_DNA"/>
</dbReference>
<keyword evidence="8" id="KW-0238">DNA-binding</keyword>
<keyword evidence="9" id="KW-0804">Transcription</keyword>
<dbReference type="GO" id="GO:0008270">
    <property type="term" value="F:zinc ion binding"/>
    <property type="evidence" value="ECO:0007669"/>
    <property type="project" value="UniProtKB-KW"/>
</dbReference>
<dbReference type="GO" id="GO:0000978">
    <property type="term" value="F:RNA polymerase II cis-regulatory region sequence-specific DNA binding"/>
    <property type="evidence" value="ECO:0007669"/>
    <property type="project" value="TreeGrafter"/>
</dbReference>
<evidence type="ECO:0000256" key="7">
    <source>
        <dbReference type="ARBA" id="ARBA00023015"/>
    </source>
</evidence>
<comment type="subcellular location">
    <subcellularLocation>
        <location evidence="1">Nucleus</location>
    </subcellularLocation>
</comment>
<dbReference type="Pfam" id="PF00096">
    <property type="entry name" value="zf-C2H2"/>
    <property type="match status" value="1"/>
</dbReference>
<name>A0A7L3KAW0_9PASS</name>
<keyword evidence="5 11" id="KW-0863">Zinc-finger</keyword>
<evidence type="ECO:0000313" key="14">
    <source>
        <dbReference type="EMBL" id="NXU38739.1"/>
    </source>
</evidence>
<dbReference type="Gene3D" id="3.30.160.60">
    <property type="entry name" value="Classic Zinc Finger"/>
    <property type="match status" value="2"/>
</dbReference>
<evidence type="ECO:0000259" key="12">
    <source>
        <dbReference type="PROSITE" id="PS50157"/>
    </source>
</evidence>
<evidence type="ECO:0000256" key="10">
    <source>
        <dbReference type="ARBA" id="ARBA00023242"/>
    </source>
</evidence>
<dbReference type="GO" id="GO:0002682">
    <property type="term" value="P:regulation of immune system process"/>
    <property type="evidence" value="ECO:0007669"/>
    <property type="project" value="TreeGrafter"/>
</dbReference>
<feature type="domain" description="C2H2-type" evidence="12">
    <location>
        <begin position="9"/>
        <end position="36"/>
    </location>
</feature>
<proteinExistence type="inferred from homology"/>
<dbReference type="EMBL" id="VZTZ01021062">
    <property type="protein sequence ID" value="NXU38739.1"/>
    <property type="molecule type" value="Genomic_DNA"/>
</dbReference>
<dbReference type="SMART" id="SM00355">
    <property type="entry name" value="ZnF_C2H2"/>
    <property type="match status" value="1"/>
</dbReference>
<dbReference type="GO" id="GO:0001227">
    <property type="term" value="F:DNA-binding transcription repressor activity, RNA polymerase II-specific"/>
    <property type="evidence" value="ECO:0007669"/>
    <property type="project" value="TreeGrafter"/>
</dbReference>
<dbReference type="InterPro" id="IPR036236">
    <property type="entry name" value="Znf_C2H2_sf"/>
</dbReference>
<evidence type="ECO:0000256" key="9">
    <source>
        <dbReference type="ARBA" id="ARBA00023163"/>
    </source>
</evidence>
<keyword evidence="4" id="KW-0677">Repeat</keyword>